<dbReference type="GO" id="GO:0003735">
    <property type="term" value="F:structural constituent of ribosome"/>
    <property type="evidence" value="ECO:0007669"/>
    <property type="project" value="InterPro"/>
</dbReference>
<dbReference type="Proteomes" id="UP000229631">
    <property type="component" value="Unassembled WGS sequence"/>
</dbReference>
<evidence type="ECO:0000256" key="2">
    <source>
        <dbReference type="ARBA" id="ARBA00022980"/>
    </source>
</evidence>
<keyword evidence="4 5" id="KW-0694">RNA-binding</keyword>
<organism evidence="6 7">
    <name type="scientific">Candidatus Shapirobacteria bacterium CG03_land_8_20_14_0_80_39_12</name>
    <dbReference type="NCBI Taxonomy" id="1974879"/>
    <lineage>
        <taxon>Bacteria</taxon>
        <taxon>Candidatus Shapironibacteriota</taxon>
    </lineage>
</organism>
<sequence>MTKFAVVKIQGSQYKVSEGDRLEISRLVGKEGALVDLDNVLAVSDDDKVKIGTPTVKGAKVSVRIDKQYQGEKLDVYKFKAKTGYHRHLGFRPQKTTLTVEKITA</sequence>
<evidence type="ECO:0000256" key="4">
    <source>
        <dbReference type="HAMAP-Rule" id="MF_01363"/>
    </source>
</evidence>
<dbReference type="InterPro" id="IPR001787">
    <property type="entry name" value="Ribosomal_bL21"/>
</dbReference>
<comment type="caution">
    <text evidence="6">The sequence shown here is derived from an EMBL/GenBank/DDBJ whole genome shotgun (WGS) entry which is preliminary data.</text>
</comment>
<comment type="similarity">
    <text evidence="1 4 5">Belongs to the bacterial ribosomal protein bL21 family.</text>
</comment>
<dbReference type="AlphaFoldDB" id="A0A2M7BFI6"/>
<dbReference type="PANTHER" id="PTHR21349:SF0">
    <property type="entry name" value="LARGE RIBOSOMAL SUBUNIT PROTEIN BL21M"/>
    <property type="match status" value="1"/>
</dbReference>
<evidence type="ECO:0000256" key="3">
    <source>
        <dbReference type="ARBA" id="ARBA00023274"/>
    </source>
</evidence>
<accession>A0A2M7BFI6</accession>
<dbReference type="PANTHER" id="PTHR21349">
    <property type="entry name" value="50S RIBOSOMAL PROTEIN L21"/>
    <property type="match status" value="1"/>
</dbReference>
<dbReference type="SUPFAM" id="SSF141091">
    <property type="entry name" value="L21p-like"/>
    <property type="match status" value="1"/>
</dbReference>
<comment type="function">
    <text evidence="4 5">This protein binds to 23S rRNA in the presence of protein L20.</text>
</comment>
<keyword evidence="2 4" id="KW-0689">Ribosomal protein</keyword>
<name>A0A2M7BFI6_9BACT</name>
<dbReference type="GO" id="GO:0019843">
    <property type="term" value="F:rRNA binding"/>
    <property type="evidence" value="ECO:0007669"/>
    <property type="project" value="UniProtKB-UniRule"/>
</dbReference>
<dbReference type="GO" id="GO:0005737">
    <property type="term" value="C:cytoplasm"/>
    <property type="evidence" value="ECO:0007669"/>
    <property type="project" value="UniProtKB-ARBA"/>
</dbReference>
<dbReference type="NCBIfam" id="TIGR00061">
    <property type="entry name" value="L21"/>
    <property type="match status" value="1"/>
</dbReference>
<evidence type="ECO:0000256" key="1">
    <source>
        <dbReference type="ARBA" id="ARBA00008563"/>
    </source>
</evidence>
<keyword evidence="4 5" id="KW-0699">rRNA-binding</keyword>
<gene>
    <name evidence="4 6" type="primary">rplU</name>
    <name evidence="6" type="ORF">COS54_00270</name>
</gene>
<evidence type="ECO:0000256" key="5">
    <source>
        <dbReference type="RuleBase" id="RU000562"/>
    </source>
</evidence>
<proteinExistence type="inferred from homology"/>
<reference evidence="7" key="1">
    <citation type="submission" date="2017-09" db="EMBL/GenBank/DDBJ databases">
        <title>Depth-based differentiation of microbial function through sediment-hosted aquifers and enrichment of novel symbionts in the deep terrestrial subsurface.</title>
        <authorList>
            <person name="Probst A.J."/>
            <person name="Ladd B."/>
            <person name="Jarett J.K."/>
            <person name="Geller-Mcgrath D.E."/>
            <person name="Sieber C.M.K."/>
            <person name="Emerson J.B."/>
            <person name="Anantharaman K."/>
            <person name="Thomas B.C."/>
            <person name="Malmstrom R."/>
            <person name="Stieglmeier M."/>
            <person name="Klingl A."/>
            <person name="Woyke T."/>
            <person name="Ryan C.M."/>
            <person name="Banfield J.F."/>
        </authorList>
    </citation>
    <scope>NUCLEOTIDE SEQUENCE [LARGE SCALE GENOMIC DNA]</scope>
</reference>
<protein>
    <recommendedName>
        <fullName evidence="4">Large ribosomal subunit protein bL21</fullName>
    </recommendedName>
</protein>
<evidence type="ECO:0000313" key="6">
    <source>
        <dbReference type="EMBL" id="PIV01892.1"/>
    </source>
</evidence>
<dbReference type="Pfam" id="PF00829">
    <property type="entry name" value="Ribosomal_L21p"/>
    <property type="match status" value="1"/>
</dbReference>
<comment type="subunit">
    <text evidence="4">Part of the 50S ribosomal subunit. Contacts protein L20.</text>
</comment>
<dbReference type="GO" id="GO:0006412">
    <property type="term" value="P:translation"/>
    <property type="evidence" value="ECO:0007669"/>
    <property type="project" value="UniProtKB-UniRule"/>
</dbReference>
<dbReference type="GO" id="GO:0005840">
    <property type="term" value="C:ribosome"/>
    <property type="evidence" value="ECO:0007669"/>
    <property type="project" value="UniProtKB-KW"/>
</dbReference>
<dbReference type="InterPro" id="IPR028909">
    <property type="entry name" value="bL21-like"/>
</dbReference>
<dbReference type="HAMAP" id="MF_01363">
    <property type="entry name" value="Ribosomal_bL21"/>
    <property type="match status" value="1"/>
</dbReference>
<dbReference type="EMBL" id="PEVC01000007">
    <property type="protein sequence ID" value="PIV01892.1"/>
    <property type="molecule type" value="Genomic_DNA"/>
</dbReference>
<keyword evidence="3 4" id="KW-0687">Ribonucleoprotein</keyword>
<evidence type="ECO:0000313" key="7">
    <source>
        <dbReference type="Proteomes" id="UP000229631"/>
    </source>
</evidence>
<dbReference type="GO" id="GO:1990904">
    <property type="term" value="C:ribonucleoprotein complex"/>
    <property type="evidence" value="ECO:0007669"/>
    <property type="project" value="UniProtKB-KW"/>
</dbReference>
<dbReference type="InterPro" id="IPR036164">
    <property type="entry name" value="bL21-like_sf"/>
</dbReference>